<comment type="caution">
    <text evidence="1">The sequence shown here is derived from an EMBL/GenBank/DDBJ whole genome shotgun (WGS) entry which is preliminary data.</text>
</comment>
<evidence type="ECO:0000313" key="2">
    <source>
        <dbReference type="Proteomes" id="UP000485058"/>
    </source>
</evidence>
<dbReference type="Proteomes" id="UP000485058">
    <property type="component" value="Unassembled WGS sequence"/>
</dbReference>
<dbReference type="EMBL" id="BLLF01002578">
    <property type="protein sequence ID" value="GFH24592.1"/>
    <property type="molecule type" value="Genomic_DNA"/>
</dbReference>
<protein>
    <submittedName>
        <fullName evidence="1">Uncharacterized protein</fullName>
    </submittedName>
</protein>
<sequence>MPVVFLACGAGARVSYEPGQLCPHQRGGRPCRVLQVAAPGAQHGDAVPDPVLNKHQEHQALVLRYNALGCSRCCAIDVQLSRPRPQTDEARASLIARGADGDANTCSQPAHRPGGVGIDASAYDSVVDFRDPITRYTSLQGYLFNIAFLKRASTSTYHFNPRNAKIDKHLDTWDSINNQ</sequence>
<evidence type="ECO:0000313" key="1">
    <source>
        <dbReference type="EMBL" id="GFH24592.1"/>
    </source>
</evidence>
<dbReference type="AlphaFoldDB" id="A0A6A0A3R5"/>
<reference evidence="1 2" key="1">
    <citation type="submission" date="2020-02" db="EMBL/GenBank/DDBJ databases">
        <title>Draft genome sequence of Haematococcus lacustris strain NIES-144.</title>
        <authorList>
            <person name="Morimoto D."/>
            <person name="Nakagawa S."/>
            <person name="Yoshida T."/>
            <person name="Sawayama S."/>
        </authorList>
    </citation>
    <scope>NUCLEOTIDE SEQUENCE [LARGE SCALE GENOMIC DNA]</scope>
    <source>
        <strain evidence="1 2">NIES-144</strain>
    </source>
</reference>
<organism evidence="1 2">
    <name type="scientific">Haematococcus lacustris</name>
    <name type="common">Green alga</name>
    <name type="synonym">Haematococcus pluvialis</name>
    <dbReference type="NCBI Taxonomy" id="44745"/>
    <lineage>
        <taxon>Eukaryota</taxon>
        <taxon>Viridiplantae</taxon>
        <taxon>Chlorophyta</taxon>
        <taxon>core chlorophytes</taxon>
        <taxon>Chlorophyceae</taxon>
        <taxon>CS clade</taxon>
        <taxon>Chlamydomonadales</taxon>
        <taxon>Haematococcaceae</taxon>
        <taxon>Haematococcus</taxon>
    </lineage>
</organism>
<gene>
    <name evidence="1" type="ORF">HaLaN_22412</name>
</gene>
<name>A0A6A0A3R5_HAELA</name>
<proteinExistence type="predicted"/>
<keyword evidence="2" id="KW-1185">Reference proteome</keyword>
<feature type="non-terminal residue" evidence="1">
    <location>
        <position position="179"/>
    </location>
</feature>
<accession>A0A6A0A3R5</accession>